<evidence type="ECO:0000259" key="7">
    <source>
        <dbReference type="Pfam" id="PF14748"/>
    </source>
</evidence>
<dbReference type="SUPFAM" id="SSF48179">
    <property type="entry name" value="6-phosphogluconate dehydrogenase C-terminal domain-like"/>
    <property type="match status" value="1"/>
</dbReference>
<organism evidence="8 9">
    <name type="scientific">Candidatus Nitrotoga arctica</name>
    <dbReference type="NCBI Taxonomy" id="453162"/>
    <lineage>
        <taxon>Bacteria</taxon>
        <taxon>Pseudomonadati</taxon>
        <taxon>Pseudomonadota</taxon>
        <taxon>Betaproteobacteria</taxon>
        <taxon>Nitrosomonadales</taxon>
        <taxon>Gallionellaceae</taxon>
        <taxon>Candidatus Nitrotoga</taxon>
    </lineage>
</organism>
<feature type="domain" description="Pyrroline-5-carboxylate reductase dimerisation" evidence="7">
    <location>
        <begin position="158"/>
        <end position="262"/>
    </location>
</feature>
<evidence type="ECO:0000313" key="9">
    <source>
        <dbReference type="Proteomes" id="UP000839052"/>
    </source>
</evidence>
<protein>
    <recommendedName>
        <fullName evidence="4 5">Pyrroline-5-carboxylate reductase</fullName>
        <shortName evidence="4">P5C reductase</shortName>
        <shortName evidence="4">P5CR</shortName>
        <ecNumber evidence="4 5">1.5.1.2</ecNumber>
    </recommendedName>
    <alternativeName>
        <fullName evidence="4">PCA reductase</fullName>
    </alternativeName>
</protein>
<comment type="subcellular location">
    <subcellularLocation>
        <location evidence="4">Cytoplasm</location>
    </subcellularLocation>
</comment>
<accession>A0ABM8YVJ0</accession>
<feature type="domain" description="Pyrroline-5-carboxylate reductase catalytic N-terminal" evidence="6">
    <location>
        <begin position="2"/>
        <end position="95"/>
    </location>
</feature>
<sequence>MKVCFIGGGNMATALIGGLLKQNFVAAQVSVVEINVSHHAKLHNEFGVQAVTELEAGVAGSDVIVLAVKPQQLHEVAISLAPLLTGQLLISIAAGIRAADLAHWLGSQNIVRAMPNTPALIQSGITGLYALPAVSQVQCDTAQTILAAVGSTIWLKDEEMMDGVTAVSGSGPAYVFYFIEALQQAASELGFDAETARHLAINTFSGAVKLADASSDDVSVLRARVTSKNGTTERALLSMDANSVKQHIITAVQAAARRAKEMGDELGSAPC</sequence>
<dbReference type="PANTHER" id="PTHR11645">
    <property type="entry name" value="PYRROLINE-5-CARBOXYLATE REDUCTASE"/>
    <property type="match status" value="1"/>
</dbReference>
<dbReference type="InterPro" id="IPR029036">
    <property type="entry name" value="P5CR_dimer"/>
</dbReference>
<dbReference type="EC" id="1.5.1.2" evidence="4 5"/>
<dbReference type="Pfam" id="PF14748">
    <property type="entry name" value="P5CR_dimer"/>
    <property type="match status" value="1"/>
</dbReference>
<dbReference type="InterPro" id="IPR036291">
    <property type="entry name" value="NAD(P)-bd_dom_sf"/>
</dbReference>
<comment type="function">
    <text evidence="4">Catalyzes the reduction of 1-pyrroline-5-carboxylate (PCA) to L-proline.</text>
</comment>
<comment type="similarity">
    <text evidence="1 4">Belongs to the pyrroline-5-carboxylate reductase family.</text>
</comment>
<dbReference type="NCBIfam" id="TIGR00112">
    <property type="entry name" value="proC"/>
    <property type="match status" value="1"/>
</dbReference>
<dbReference type="GO" id="GO:0004735">
    <property type="term" value="F:pyrroline-5-carboxylate reductase activity"/>
    <property type="evidence" value="ECO:0007669"/>
    <property type="project" value="UniProtKB-EC"/>
</dbReference>
<evidence type="ECO:0000313" key="8">
    <source>
        <dbReference type="EMBL" id="CAG9931471.1"/>
    </source>
</evidence>
<comment type="pathway">
    <text evidence="4">Amino-acid biosynthesis; L-proline biosynthesis; L-proline from L-glutamate 5-semialdehyde: step 1/1.</text>
</comment>
<evidence type="ECO:0000256" key="1">
    <source>
        <dbReference type="ARBA" id="ARBA00005525"/>
    </source>
</evidence>
<proteinExistence type="inferred from homology"/>
<dbReference type="PANTHER" id="PTHR11645:SF0">
    <property type="entry name" value="PYRROLINE-5-CARBOXYLATE REDUCTASE 3"/>
    <property type="match status" value="1"/>
</dbReference>
<dbReference type="SUPFAM" id="SSF51735">
    <property type="entry name" value="NAD(P)-binding Rossmann-fold domains"/>
    <property type="match status" value="1"/>
</dbReference>
<evidence type="ECO:0000259" key="6">
    <source>
        <dbReference type="Pfam" id="PF03807"/>
    </source>
</evidence>
<keyword evidence="9" id="KW-1185">Reference proteome</keyword>
<evidence type="ECO:0000256" key="3">
    <source>
        <dbReference type="ARBA" id="ARBA00023002"/>
    </source>
</evidence>
<evidence type="ECO:0000256" key="5">
    <source>
        <dbReference type="NCBIfam" id="TIGR00112"/>
    </source>
</evidence>
<dbReference type="InterPro" id="IPR028939">
    <property type="entry name" value="P5C_Rdtase_cat_N"/>
</dbReference>
<reference evidence="8 9" key="1">
    <citation type="submission" date="2021-10" db="EMBL/GenBank/DDBJ databases">
        <authorList>
            <person name="Koch H."/>
        </authorList>
    </citation>
    <scope>NUCLEOTIDE SEQUENCE [LARGE SCALE GENOMIC DNA]</scope>
    <source>
        <strain evidence="8">6680</strain>
    </source>
</reference>
<evidence type="ECO:0000256" key="4">
    <source>
        <dbReference type="HAMAP-Rule" id="MF_01925"/>
    </source>
</evidence>
<dbReference type="InterPro" id="IPR000304">
    <property type="entry name" value="Pyrroline-COOH_reductase"/>
</dbReference>
<dbReference type="PIRSF" id="PIRSF000193">
    <property type="entry name" value="Pyrrol-5-carb_rd"/>
    <property type="match status" value="1"/>
</dbReference>
<dbReference type="InterPro" id="IPR008927">
    <property type="entry name" value="6-PGluconate_DH-like_C_sf"/>
</dbReference>
<comment type="catalytic activity">
    <reaction evidence="4">
        <text>L-proline + NAD(+) = (S)-1-pyrroline-5-carboxylate + NADH + 2 H(+)</text>
        <dbReference type="Rhea" id="RHEA:14105"/>
        <dbReference type="ChEBI" id="CHEBI:15378"/>
        <dbReference type="ChEBI" id="CHEBI:17388"/>
        <dbReference type="ChEBI" id="CHEBI:57540"/>
        <dbReference type="ChEBI" id="CHEBI:57945"/>
        <dbReference type="ChEBI" id="CHEBI:60039"/>
        <dbReference type="EC" id="1.5.1.2"/>
    </reaction>
</comment>
<dbReference type="Proteomes" id="UP000839052">
    <property type="component" value="Chromosome"/>
</dbReference>
<keyword evidence="3 4" id="KW-0560">Oxidoreductase</keyword>
<dbReference type="Gene3D" id="3.40.50.720">
    <property type="entry name" value="NAD(P)-binding Rossmann-like Domain"/>
    <property type="match status" value="1"/>
</dbReference>
<comment type="catalytic activity">
    <reaction evidence="4">
        <text>L-proline + NADP(+) = (S)-1-pyrroline-5-carboxylate + NADPH + 2 H(+)</text>
        <dbReference type="Rhea" id="RHEA:14109"/>
        <dbReference type="ChEBI" id="CHEBI:15378"/>
        <dbReference type="ChEBI" id="CHEBI:17388"/>
        <dbReference type="ChEBI" id="CHEBI:57783"/>
        <dbReference type="ChEBI" id="CHEBI:58349"/>
        <dbReference type="ChEBI" id="CHEBI:60039"/>
        <dbReference type="EC" id="1.5.1.2"/>
    </reaction>
</comment>
<gene>
    <name evidence="4 8" type="primary">proC</name>
    <name evidence="8" type="ORF">NTG6680_0218</name>
</gene>
<dbReference type="Gene3D" id="1.10.3730.10">
    <property type="entry name" value="ProC C-terminal domain-like"/>
    <property type="match status" value="1"/>
</dbReference>
<evidence type="ECO:0000256" key="2">
    <source>
        <dbReference type="ARBA" id="ARBA00022857"/>
    </source>
</evidence>
<dbReference type="HAMAP" id="MF_01925">
    <property type="entry name" value="P5C_reductase"/>
    <property type="match status" value="1"/>
</dbReference>
<keyword evidence="4" id="KW-0641">Proline biosynthesis</keyword>
<keyword evidence="4" id="KW-0963">Cytoplasm</keyword>
<dbReference type="RefSeq" id="WP_239795572.1">
    <property type="nucleotide sequence ID" value="NZ_OU912926.1"/>
</dbReference>
<dbReference type="EMBL" id="OU912926">
    <property type="protein sequence ID" value="CAG9931471.1"/>
    <property type="molecule type" value="Genomic_DNA"/>
</dbReference>
<keyword evidence="4" id="KW-0028">Amino-acid biosynthesis</keyword>
<name>A0ABM8YVJ0_9PROT</name>
<keyword evidence="2 4" id="KW-0521">NADP</keyword>
<dbReference type="Pfam" id="PF03807">
    <property type="entry name" value="F420_oxidored"/>
    <property type="match status" value="1"/>
</dbReference>